<evidence type="ECO:0000313" key="5">
    <source>
        <dbReference type="EMBL" id="CAE7504150.1"/>
    </source>
</evidence>
<proteinExistence type="predicted"/>
<name>A0A812T3L5_SYMPI</name>
<dbReference type="SMART" id="SM00327">
    <property type="entry name" value="VWA"/>
    <property type="match status" value="1"/>
</dbReference>
<dbReference type="Pfam" id="PF25106">
    <property type="entry name" value="VWA_4"/>
    <property type="match status" value="1"/>
</dbReference>
<dbReference type="AlphaFoldDB" id="A0A812T3L5"/>
<dbReference type="GO" id="GO:0004674">
    <property type="term" value="F:protein serine/threonine kinase activity"/>
    <property type="evidence" value="ECO:0007669"/>
    <property type="project" value="TreeGrafter"/>
</dbReference>
<dbReference type="InterPro" id="IPR056861">
    <property type="entry name" value="HMCN1-like_VWA"/>
</dbReference>
<keyword evidence="3" id="KW-0732">Signal</keyword>
<dbReference type="SUPFAM" id="SSF53300">
    <property type="entry name" value="vWA-like"/>
    <property type="match status" value="1"/>
</dbReference>
<comment type="subcellular location">
    <subcellularLocation>
        <location evidence="1">Secreted</location>
    </subcellularLocation>
</comment>
<dbReference type="OrthoDB" id="422053at2759"/>
<feature type="domain" description="VWFA" evidence="4">
    <location>
        <begin position="53"/>
        <end position="262"/>
    </location>
</feature>
<evidence type="ECO:0000256" key="3">
    <source>
        <dbReference type="ARBA" id="ARBA00022729"/>
    </source>
</evidence>
<evidence type="ECO:0000256" key="2">
    <source>
        <dbReference type="ARBA" id="ARBA00022525"/>
    </source>
</evidence>
<evidence type="ECO:0000313" key="6">
    <source>
        <dbReference type="Proteomes" id="UP000649617"/>
    </source>
</evidence>
<reference evidence="5" key="1">
    <citation type="submission" date="2021-02" db="EMBL/GenBank/DDBJ databases">
        <authorList>
            <person name="Dougan E. K."/>
            <person name="Rhodes N."/>
            <person name="Thang M."/>
            <person name="Chan C."/>
        </authorList>
    </citation>
    <scope>NUCLEOTIDE SEQUENCE</scope>
</reference>
<dbReference type="InterPro" id="IPR052969">
    <property type="entry name" value="Thr-specific_kinase-like"/>
</dbReference>
<protein>
    <submittedName>
        <fullName evidence="5">VwkA protein</fullName>
    </submittedName>
</protein>
<dbReference type="InterPro" id="IPR036465">
    <property type="entry name" value="vWFA_dom_sf"/>
</dbReference>
<evidence type="ECO:0000259" key="4">
    <source>
        <dbReference type="PROSITE" id="PS50234"/>
    </source>
</evidence>
<dbReference type="PANTHER" id="PTHR47763">
    <property type="entry name" value="ALPHA-PROTEIN KINASE VWKA"/>
    <property type="match status" value="1"/>
</dbReference>
<dbReference type="CDD" id="cd00198">
    <property type="entry name" value="vWFA"/>
    <property type="match status" value="1"/>
</dbReference>
<comment type="caution">
    <text evidence="5">The sequence shown here is derived from an EMBL/GenBank/DDBJ whole genome shotgun (WGS) entry which is preliminary data.</text>
</comment>
<keyword evidence="2" id="KW-0964">Secreted</keyword>
<dbReference type="PANTHER" id="PTHR47763:SF1">
    <property type="entry name" value="DUF659 DOMAIN-CONTAINING PROTEIN"/>
    <property type="match status" value="1"/>
</dbReference>
<keyword evidence="6" id="KW-1185">Reference proteome</keyword>
<dbReference type="InterPro" id="IPR002035">
    <property type="entry name" value="VWF_A"/>
</dbReference>
<gene>
    <name evidence="5" type="primary">vwkA</name>
    <name evidence="5" type="ORF">SPIL2461_LOCUS13060</name>
</gene>
<dbReference type="Proteomes" id="UP000649617">
    <property type="component" value="Unassembled WGS sequence"/>
</dbReference>
<dbReference type="Gene3D" id="3.40.50.410">
    <property type="entry name" value="von Willebrand factor, type A domain"/>
    <property type="match status" value="1"/>
</dbReference>
<dbReference type="EMBL" id="CAJNIZ010027958">
    <property type="protein sequence ID" value="CAE7504150.1"/>
    <property type="molecule type" value="Genomic_DNA"/>
</dbReference>
<evidence type="ECO:0000256" key="1">
    <source>
        <dbReference type="ARBA" id="ARBA00004613"/>
    </source>
</evidence>
<dbReference type="PROSITE" id="PS50234">
    <property type="entry name" value="VWFA"/>
    <property type="match status" value="1"/>
</dbReference>
<sequence length="419" mass="44569">MSLPAEMDVTTADKETKDQRCVEASSECRSEDWLLVDDVGKTGCGLDPDAELDLCFICDCTGSMGQYIKAAQDNIQRIVAKISQTNGAKVRFGLIRYRDHPPQDRTFVTECHPFTADLSQMSEYVNSMQAKGGGDGPEAVTAGLHVALNLPWRPNSTKICVLIADAPPHGLEPTGDGFPNGDPDGHDPLDILRTMAAHGITVYSVGCEPALGSYAHARDFLCSVAEITGGQAVALSSAAMLADVIINGSAEELALSKLQRQVEEEVLKVQVQERHAGREISAEDASTRACENLRAFGLRSVQMETDGHMAYANRVCWGFDGSEKRSLAKVKEALTEAVPASVPEPHGGYSARRAGRGGKGSAAWCSAPAALLPMPPASPAMSAPATAPAASKNFLKEDLISAAQVSRMVQKAKCQSRLS</sequence>
<organism evidence="5 6">
    <name type="scientific">Symbiodinium pilosum</name>
    <name type="common">Dinoflagellate</name>
    <dbReference type="NCBI Taxonomy" id="2952"/>
    <lineage>
        <taxon>Eukaryota</taxon>
        <taxon>Sar</taxon>
        <taxon>Alveolata</taxon>
        <taxon>Dinophyceae</taxon>
        <taxon>Suessiales</taxon>
        <taxon>Symbiodiniaceae</taxon>
        <taxon>Symbiodinium</taxon>
    </lineage>
</organism>
<dbReference type="GO" id="GO:0005737">
    <property type="term" value="C:cytoplasm"/>
    <property type="evidence" value="ECO:0007669"/>
    <property type="project" value="TreeGrafter"/>
</dbReference>
<accession>A0A812T3L5</accession>